<dbReference type="CDD" id="cd03445">
    <property type="entry name" value="Thioesterase_II_repeat2"/>
    <property type="match status" value="1"/>
</dbReference>
<dbReference type="Pfam" id="PF13622">
    <property type="entry name" value="4HBT_3"/>
    <property type="match status" value="1"/>
</dbReference>
<accession>A0ABT9NHI7</accession>
<dbReference type="InterPro" id="IPR049449">
    <property type="entry name" value="TesB_ACOT8-like_N"/>
</dbReference>
<dbReference type="Pfam" id="PF02551">
    <property type="entry name" value="Acyl_CoA_thio"/>
    <property type="match status" value="1"/>
</dbReference>
<feature type="domain" description="Acyl-CoA thioesterase-like N-terminal HotDog" evidence="4">
    <location>
        <begin position="82"/>
        <end position="164"/>
    </location>
</feature>
<sequence length="339" mass="37924">MSLSSLPDLAILVKLIAYCELAEKYAPRRNDLTGAASTRKTVEMTYLPVPSPPDEPLSSVMRTLRMKVREENSYVGSNLHQISGRVYGGQVFAQAVVAARATVANQYASREIHSITAAFLRPGDLDVPTQFDVEEILDGRSFSTRRVHASQHGKTIFTARASFQEIQPGVEHEERMPHAPDPKTLESSVTLFASIDHPAARVMSSTNAIDMRHVGGSIWMKPAEPSDDPVLIWFKLRNRMPEDASQLLHRAILAYSSDQFMLEPIMRRHGMHWTNPKLSLATLDHAIWWHRDINMSEWVLAELTSPSAQGGRGLSLAKFFQDGRHVATMAQEGMVRSRD</sequence>
<dbReference type="InterPro" id="IPR029069">
    <property type="entry name" value="HotDog_dom_sf"/>
</dbReference>
<proteinExistence type="inferred from homology"/>
<evidence type="ECO:0000259" key="4">
    <source>
        <dbReference type="Pfam" id="PF13622"/>
    </source>
</evidence>
<evidence type="ECO:0000256" key="2">
    <source>
        <dbReference type="ARBA" id="ARBA00022801"/>
    </source>
</evidence>
<evidence type="ECO:0000256" key="1">
    <source>
        <dbReference type="ARBA" id="ARBA00006538"/>
    </source>
</evidence>
<reference evidence="5 6" key="1">
    <citation type="submission" date="2023-07" db="EMBL/GenBank/DDBJ databases">
        <title>Sequencing the genomes of 1000 actinobacteria strains.</title>
        <authorList>
            <person name="Klenk H.-P."/>
        </authorList>
    </citation>
    <scope>NUCLEOTIDE SEQUENCE [LARGE SCALE GENOMIC DNA]</scope>
    <source>
        <strain evidence="5 6">DSM 17163</strain>
    </source>
</reference>
<dbReference type="EC" id="3.1.2.-" evidence="5"/>
<evidence type="ECO:0000313" key="6">
    <source>
        <dbReference type="Proteomes" id="UP001243212"/>
    </source>
</evidence>
<evidence type="ECO:0000259" key="3">
    <source>
        <dbReference type="Pfam" id="PF02551"/>
    </source>
</evidence>
<comment type="caution">
    <text evidence="5">The sequence shown here is derived from an EMBL/GenBank/DDBJ whole genome shotgun (WGS) entry which is preliminary data.</text>
</comment>
<dbReference type="PANTHER" id="PTHR11066:SF34">
    <property type="entry name" value="ACYL-COENZYME A THIOESTERASE 8"/>
    <property type="match status" value="1"/>
</dbReference>
<dbReference type="Proteomes" id="UP001243212">
    <property type="component" value="Unassembled WGS sequence"/>
</dbReference>
<dbReference type="SUPFAM" id="SSF54637">
    <property type="entry name" value="Thioesterase/thiol ester dehydrase-isomerase"/>
    <property type="match status" value="2"/>
</dbReference>
<evidence type="ECO:0000313" key="5">
    <source>
        <dbReference type="EMBL" id="MDP9806871.1"/>
    </source>
</evidence>
<keyword evidence="2 5" id="KW-0378">Hydrolase</keyword>
<keyword evidence="6" id="KW-1185">Reference proteome</keyword>
<dbReference type="EMBL" id="JAUSQX010000001">
    <property type="protein sequence ID" value="MDP9806871.1"/>
    <property type="molecule type" value="Genomic_DNA"/>
</dbReference>
<comment type="similarity">
    <text evidence="1">Belongs to the C/M/P thioester hydrolase family.</text>
</comment>
<dbReference type="InterPro" id="IPR003703">
    <property type="entry name" value="Acyl_CoA_thio"/>
</dbReference>
<dbReference type="RefSeq" id="WP_307683062.1">
    <property type="nucleotide sequence ID" value="NZ_JAUSQX010000001.1"/>
</dbReference>
<dbReference type="PANTHER" id="PTHR11066">
    <property type="entry name" value="ACYL-COA THIOESTERASE"/>
    <property type="match status" value="1"/>
</dbReference>
<feature type="domain" description="Acyl-CoA thioesterase 2 C-terminal" evidence="3">
    <location>
        <begin position="233"/>
        <end position="334"/>
    </location>
</feature>
<protein>
    <submittedName>
        <fullName evidence="5">Acyl-CoA thioesterase-2</fullName>
        <ecNumber evidence="5">3.1.2.-</ecNumber>
    </submittedName>
</protein>
<dbReference type="GO" id="GO:0016787">
    <property type="term" value="F:hydrolase activity"/>
    <property type="evidence" value="ECO:0007669"/>
    <property type="project" value="UniProtKB-KW"/>
</dbReference>
<gene>
    <name evidence="5" type="ORF">J2S70_001453</name>
</gene>
<dbReference type="InterPro" id="IPR025652">
    <property type="entry name" value="TesB_C"/>
</dbReference>
<organism evidence="5 6">
    <name type="scientific">Trueperella bonasi</name>
    <dbReference type="NCBI Taxonomy" id="312286"/>
    <lineage>
        <taxon>Bacteria</taxon>
        <taxon>Bacillati</taxon>
        <taxon>Actinomycetota</taxon>
        <taxon>Actinomycetes</taxon>
        <taxon>Actinomycetales</taxon>
        <taxon>Actinomycetaceae</taxon>
        <taxon>Trueperella</taxon>
    </lineage>
</organism>
<dbReference type="Gene3D" id="2.40.160.210">
    <property type="entry name" value="Acyl-CoA thioesterase, double hotdog domain"/>
    <property type="match status" value="1"/>
</dbReference>
<dbReference type="InterPro" id="IPR042171">
    <property type="entry name" value="Acyl-CoA_hotdog"/>
</dbReference>
<name>A0ABT9NHI7_9ACTO</name>
<dbReference type="CDD" id="cd03444">
    <property type="entry name" value="Thioesterase_II_repeat1"/>
    <property type="match status" value="1"/>
</dbReference>